<dbReference type="AlphaFoldDB" id="A0A8S9KD32"/>
<keyword evidence="1" id="KW-0812">Transmembrane</keyword>
<evidence type="ECO:0000256" key="1">
    <source>
        <dbReference type="SAM" id="Phobius"/>
    </source>
</evidence>
<feature type="transmembrane region" description="Helical" evidence="1">
    <location>
        <begin position="38"/>
        <end position="60"/>
    </location>
</feature>
<accession>A0A8S9KD32</accession>
<dbReference type="EMBL" id="QGKY02000164">
    <property type="protein sequence ID" value="KAF2592694.1"/>
    <property type="molecule type" value="Genomic_DNA"/>
</dbReference>
<name>A0A8S9KD32_BRACR</name>
<evidence type="ECO:0000313" key="2">
    <source>
        <dbReference type="EMBL" id="KAF2592694.1"/>
    </source>
</evidence>
<sequence length="255" mass="27668">MQIEEPQRAMFLDAGEPPSLLSLHRSLHLLITHRHSSLFTALFIFWLLTVTHLFTIWFFGSLLRCRFSILSTPFVAIFGTHPLVTASSVHSSILASSVNSSDVASFVASSFHFSVVDSSVHSSVVTTSLSATQNAGGSQLEDELVGSGPCHLLVYVRHESDIPSSSLPHPERFVNRREAASIHDNTTPYVAVVHTPTPEARHLGSAHACNPEPPARLCTVASLPISHGSSPNSRSFLRLLPIGSLDTSYELAVQI</sequence>
<proteinExistence type="predicted"/>
<reference evidence="2" key="1">
    <citation type="submission" date="2019-12" db="EMBL/GenBank/DDBJ databases">
        <title>Genome sequencing and annotation of Brassica cretica.</title>
        <authorList>
            <person name="Studholme D.J."/>
            <person name="Sarris P.F."/>
        </authorList>
    </citation>
    <scope>NUCLEOTIDE SEQUENCE</scope>
    <source>
        <strain evidence="2">PFS-102/07</strain>
        <tissue evidence="2">Leaf</tissue>
    </source>
</reference>
<gene>
    <name evidence="2" type="ORF">F2Q70_00044095</name>
</gene>
<comment type="caution">
    <text evidence="2">The sequence shown here is derived from an EMBL/GenBank/DDBJ whole genome shotgun (WGS) entry which is preliminary data.</text>
</comment>
<keyword evidence="1" id="KW-1133">Transmembrane helix</keyword>
<keyword evidence="1" id="KW-0472">Membrane</keyword>
<organism evidence="2">
    <name type="scientific">Brassica cretica</name>
    <name type="common">Mustard</name>
    <dbReference type="NCBI Taxonomy" id="69181"/>
    <lineage>
        <taxon>Eukaryota</taxon>
        <taxon>Viridiplantae</taxon>
        <taxon>Streptophyta</taxon>
        <taxon>Embryophyta</taxon>
        <taxon>Tracheophyta</taxon>
        <taxon>Spermatophyta</taxon>
        <taxon>Magnoliopsida</taxon>
        <taxon>eudicotyledons</taxon>
        <taxon>Gunneridae</taxon>
        <taxon>Pentapetalae</taxon>
        <taxon>rosids</taxon>
        <taxon>malvids</taxon>
        <taxon>Brassicales</taxon>
        <taxon>Brassicaceae</taxon>
        <taxon>Brassiceae</taxon>
        <taxon>Brassica</taxon>
    </lineage>
</organism>
<protein>
    <submittedName>
        <fullName evidence="2">Uncharacterized protein</fullName>
    </submittedName>
</protein>